<dbReference type="AlphaFoldDB" id="A8LKY3"/>
<reference evidence="6" key="1">
    <citation type="journal article" date="2010" name="ISME J.">
        <title>The complete genome sequence of the algal symbiont Dinoroseobacter shibae: a hitchhiker's guide to life in the sea.</title>
        <authorList>
            <person name="Wagner-Dobler I."/>
            <person name="Ballhausen B."/>
            <person name="Berger M."/>
            <person name="Brinkhoff T."/>
            <person name="Buchholz I."/>
            <person name="Bunk B."/>
            <person name="Cypionka H."/>
            <person name="Daniel R."/>
            <person name="Drepper T."/>
            <person name="Gerdts G."/>
            <person name="Hahnke S."/>
            <person name="Han C."/>
            <person name="Jahn D."/>
            <person name="Kalhoefer D."/>
            <person name="Kiss H."/>
            <person name="Klenk H.P."/>
            <person name="Kyrpides N."/>
            <person name="Liebl W."/>
            <person name="Liesegang H."/>
            <person name="Meincke L."/>
            <person name="Pati A."/>
            <person name="Petersen J."/>
            <person name="Piekarski T."/>
            <person name="Pommerenke C."/>
            <person name="Pradella S."/>
            <person name="Pukall R."/>
            <person name="Rabus R."/>
            <person name="Stackebrandt E."/>
            <person name="Thole S."/>
            <person name="Thompson L."/>
            <person name="Tielen P."/>
            <person name="Tomasch J."/>
            <person name="von Jan M."/>
            <person name="Wanphrut N."/>
            <person name="Wichels A."/>
            <person name="Zech H."/>
            <person name="Simon M."/>
        </authorList>
    </citation>
    <scope>NUCLEOTIDE SEQUENCE [LARGE SCALE GENOMIC DNA]</scope>
    <source>
        <strain evidence="6">DSM 16493 / NCIMB 14021 / DFL 12</strain>
    </source>
</reference>
<evidence type="ECO:0000256" key="3">
    <source>
        <dbReference type="SAM" id="SignalP"/>
    </source>
</evidence>
<evidence type="ECO:0000313" key="5">
    <source>
        <dbReference type="EMBL" id="ABV93347.1"/>
    </source>
</evidence>
<feature type="chain" id="PRO_5002725264" evidence="3">
    <location>
        <begin position="30"/>
        <end position="202"/>
    </location>
</feature>
<proteinExistence type="inferred from homology"/>
<dbReference type="GO" id="GO:0016798">
    <property type="term" value="F:hydrolase activity, acting on glycosyl bonds"/>
    <property type="evidence" value="ECO:0007669"/>
    <property type="project" value="UniProtKB-KW"/>
</dbReference>
<evidence type="ECO:0000259" key="4">
    <source>
        <dbReference type="Pfam" id="PF01464"/>
    </source>
</evidence>
<keyword evidence="5" id="KW-0378">Hydrolase</keyword>
<dbReference type="eggNOG" id="COG0741">
    <property type="taxonomic scope" value="Bacteria"/>
</dbReference>
<dbReference type="Pfam" id="PF01464">
    <property type="entry name" value="SLT"/>
    <property type="match status" value="1"/>
</dbReference>
<protein>
    <submittedName>
        <fullName evidence="5">Lytic murein transglycosylase</fullName>
        <ecNumber evidence="5">3.2.1.-</ecNumber>
    </submittedName>
</protein>
<comment type="similarity">
    <text evidence="2">Belongs to the virb1 family.</text>
</comment>
<dbReference type="HOGENOM" id="CLU_065765_5_0_5"/>
<name>A8LKY3_DINSH</name>
<dbReference type="KEGG" id="dsh:Dshi_1605"/>
<keyword evidence="5" id="KW-0326">Glycosidase</keyword>
<gene>
    <name evidence="5" type="ordered locus">Dshi_1605</name>
</gene>
<organism evidence="5 6">
    <name type="scientific">Dinoroseobacter shibae (strain DSM 16493 / NCIMB 14021 / DFL 12)</name>
    <dbReference type="NCBI Taxonomy" id="398580"/>
    <lineage>
        <taxon>Bacteria</taxon>
        <taxon>Pseudomonadati</taxon>
        <taxon>Pseudomonadota</taxon>
        <taxon>Alphaproteobacteria</taxon>
        <taxon>Rhodobacterales</taxon>
        <taxon>Roseobacteraceae</taxon>
        <taxon>Dinoroseobacter</taxon>
    </lineage>
</organism>
<dbReference type="STRING" id="398580.Dshi_1605"/>
<dbReference type="EMBL" id="CP000830">
    <property type="protein sequence ID" value="ABV93347.1"/>
    <property type="molecule type" value="Genomic_DNA"/>
</dbReference>
<dbReference type="CDD" id="cd00254">
    <property type="entry name" value="LT-like"/>
    <property type="match status" value="1"/>
</dbReference>
<dbReference type="InterPro" id="IPR023346">
    <property type="entry name" value="Lysozyme-like_dom_sf"/>
</dbReference>
<dbReference type="CAZy" id="GH23">
    <property type="family name" value="Glycoside Hydrolase Family 23"/>
</dbReference>
<accession>A8LKY3</accession>
<dbReference type="SUPFAM" id="SSF53955">
    <property type="entry name" value="Lysozyme-like"/>
    <property type="match status" value="1"/>
</dbReference>
<evidence type="ECO:0000256" key="1">
    <source>
        <dbReference type="ARBA" id="ARBA00007734"/>
    </source>
</evidence>
<feature type="signal peptide" evidence="3">
    <location>
        <begin position="1"/>
        <end position="29"/>
    </location>
</feature>
<dbReference type="PANTHER" id="PTHR37423">
    <property type="entry name" value="SOLUBLE LYTIC MUREIN TRANSGLYCOSYLASE-RELATED"/>
    <property type="match status" value="1"/>
</dbReference>
<dbReference type="InterPro" id="IPR008258">
    <property type="entry name" value="Transglycosylase_SLT_dom_1"/>
</dbReference>
<dbReference type="Proteomes" id="UP000006833">
    <property type="component" value="Chromosome"/>
</dbReference>
<sequence>MTPPSRAKALATFCLSATVALVPIGQALADTTRSTNSRASLFSSQTSVLDRRGATQYSHSARLQPRSISRDGEIPSYRGSYRGPYLDMARNAARRHGIPEDLFLRLVQQESGFNPKAVSHKGAIGLAQLMPGTARMLGVNPHDPQQNLEGGARYLRTQYLRFRNWRLALAAYNAGPEAVARHNGVPPFEETRNYVRRILGTL</sequence>
<dbReference type="EC" id="3.2.1.-" evidence="5"/>
<dbReference type="Gene3D" id="1.10.530.10">
    <property type="match status" value="1"/>
</dbReference>
<comment type="similarity">
    <text evidence="1">Belongs to the transglycosylase Slt family.</text>
</comment>
<keyword evidence="3" id="KW-0732">Signal</keyword>
<dbReference type="RefSeq" id="WP_012178277.1">
    <property type="nucleotide sequence ID" value="NC_009952.1"/>
</dbReference>
<dbReference type="OrthoDB" id="9815002at2"/>
<dbReference type="PANTHER" id="PTHR37423:SF2">
    <property type="entry name" value="MEMBRANE-BOUND LYTIC MUREIN TRANSGLYCOSYLASE C"/>
    <property type="match status" value="1"/>
</dbReference>
<evidence type="ECO:0000256" key="2">
    <source>
        <dbReference type="ARBA" id="ARBA00009387"/>
    </source>
</evidence>
<feature type="domain" description="Transglycosylase SLT" evidence="4">
    <location>
        <begin position="88"/>
        <end position="193"/>
    </location>
</feature>
<keyword evidence="6" id="KW-1185">Reference proteome</keyword>
<evidence type="ECO:0000313" key="6">
    <source>
        <dbReference type="Proteomes" id="UP000006833"/>
    </source>
</evidence>